<protein>
    <submittedName>
        <fullName evidence="4">Hsp20/alpha crystallin family protein</fullName>
    </submittedName>
</protein>
<dbReference type="PROSITE" id="PS01031">
    <property type="entry name" value="SHSP"/>
    <property type="match status" value="1"/>
</dbReference>
<dbReference type="InterPro" id="IPR008978">
    <property type="entry name" value="HSP20-like_chaperone"/>
</dbReference>
<name>A0A937APK7_9BACT</name>
<feature type="domain" description="SHSP" evidence="3">
    <location>
        <begin position="48"/>
        <end position="156"/>
    </location>
</feature>
<dbReference type="CDD" id="cd00298">
    <property type="entry name" value="ACD_sHsps_p23-like"/>
    <property type="match status" value="1"/>
</dbReference>
<dbReference type="Gene3D" id="2.60.40.790">
    <property type="match status" value="1"/>
</dbReference>
<dbReference type="EMBL" id="JAERQG010000004">
    <property type="protein sequence ID" value="MBL0766482.1"/>
    <property type="molecule type" value="Genomic_DNA"/>
</dbReference>
<dbReference type="AlphaFoldDB" id="A0A937APK7"/>
<dbReference type="SUPFAM" id="SSF49764">
    <property type="entry name" value="HSP20-like chaperones"/>
    <property type="match status" value="1"/>
</dbReference>
<evidence type="ECO:0000256" key="1">
    <source>
        <dbReference type="PROSITE-ProRule" id="PRU00285"/>
    </source>
</evidence>
<dbReference type="InterPro" id="IPR002068">
    <property type="entry name" value="A-crystallin/Hsp20_dom"/>
</dbReference>
<organism evidence="4 5">
    <name type="scientific">Marivirga atlantica</name>
    <dbReference type="NCBI Taxonomy" id="1548457"/>
    <lineage>
        <taxon>Bacteria</taxon>
        <taxon>Pseudomonadati</taxon>
        <taxon>Bacteroidota</taxon>
        <taxon>Cytophagia</taxon>
        <taxon>Cytophagales</taxon>
        <taxon>Marivirgaceae</taxon>
        <taxon>Marivirga</taxon>
    </lineage>
</organism>
<dbReference type="Proteomes" id="UP000642920">
    <property type="component" value="Unassembled WGS sequence"/>
</dbReference>
<sequence length="156" mass="17609">MTLNREYFLGGILFDVLVKNERIMVGDMNLLENKSLLRNLLFQGDQLHTLGGGIAQITMEMERQEDGFLISVFAPSVSPDNFKILTEGKYMQLFAAHLNQEGSGVRIPIFYRKIDLPDYADAEGIIAEHKENQLKVFVPIGLNTSSGKHEIQIKQL</sequence>
<comment type="caution">
    <text evidence="4">The sequence shown here is derived from an EMBL/GenBank/DDBJ whole genome shotgun (WGS) entry which is preliminary data.</text>
</comment>
<proteinExistence type="inferred from homology"/>
<gene>
    <name evidence="4" type="ORF">JKP34_14540</name>
</gene>
<dbReference type="RefSeq" id="WP_201923059.1">
    <property type="nucleotide sequence ID" value="NZ_JAERQG010000004.1"/>
</dbReference>
<evidence type="ECO:0000313" key="5">
    <source>
        <dbReference type="Proteomes" id="UP000642920"/>
    </source>
</evidence>
<comment type="similarity">
    <text evidence="1 2">Belongs to the small heat shock protein (HSP20) family.</text>
</comment>
<reference evidence="4" key="1">
    <citation type="submission" date="2021-01" db="EMBL/GenBank/DDBJ databases">
        <title>Marivirga sp. nov., isolated from intertidal surface sediments.</title>
        <authorList>
            <person name="Zhang M."/>
        </authorList>
    </citation>
    <scope>NUCLEOTIDE SEQUENCE</scope>
    <source>
        <strain evidence="4">SM1354</strain>
    </source>
</reference>
<accession>A0A937APK7</accession>
<evidence type="ECO:0000259" key="3">
    <source>
        <dbReference type="PROSITE" id="PS01031"/>
    </source>
</evidence>
<keyword evidence="5" id="KW-1185">Reference proteome</keyword>
<dbReference type="Pfam" id="PF00011">
    <property type="entry name" value="HSP20"/>
    <property type="match status" value="1"/>
</dbReference>
<evidence type="ECO:0000256" key="2">
    <source>
        <dbReference type="RuleBase" id="RU003616"/>
    </source>
</evidence>
<evidence type="ECO:0000313" key="4">
    <source>
        <dbReference type="EMBL" id="MBL0766482.1"/>
    </source>
</evidence>